<evidence type="ECO:0000256" key="2">
    <source>
        <dbReference type="ARBA" id="ARBA00022801"/>
    </source>
</evidence>
<feature type="domain" description="Isochorismatase-like" evidence="3">
    <location>
        <begin position="7"/>
        <end position="159"/>
    </location>
</feature>
<reference evidence="4 5" key="1">
    <citation type="submission" date="2014-04" db="EMBL/GenBank/DDBJ databases">
        <authorList>
            <consortium name="DOE Joint Genome Institute"/>
            <person name="Kuo A."/>
            <person name="Martino E."/>
            <person name="Perotto S."/>
            <person name="Kohler A."/>
            <person name="Nagy L.G."/>
            <person name="Floudas D."/>
            <person name="Copeland A."/>
            <person name="Barry K.W."/>
            <person name="Cichocki N."/>
            <person name="Veneault-Fourrey C."/>
            <person name="LaButti K."/>
            <person name="Lindquist E.A."/>
            <person name="Lipzen A."/>
            <person name="Lundell T."/>
            <person name="Morin E."/>
            <person name="Murat C."/>
            <person name="Sun H."/>
            <person name="Tunlid A."/>
            <person name="Henrissat B."/>
            <person name="Grigoriev I.V."/>
            <person name="Hibbett D.S."/>
            <person name="Martin F."/>
            <person name="Nordberg H.P."/>
            <person name="Cantor M.N."/>
            <person name="Hua S.X."/>
        </authorList>
    </citation>
    <scope>NUCLEOTIDE SEQUENCE [LARGE SCALE GENOMIC DNA]</scope>
    <source>
        <strain evidence="4 5">Zn</strain>
    </source>
</reference>
<evidence type="ECO:0000256" key="1">
    <source>
        <dbReference type="ARBA" id="ARBA00006336"/>
    </source>
</evidence>
<evidence type="ECO:0000313" key="4">
    <source>
        <dbReference type="EMBL" id="KIN08510.1"/>
    </source>
</evidence>
<dbReference type="HOGENOM" id="CLU_068979_5_2_1"/>
<dbReference type="EMBL" id="KN832870">
    <property type="protein sequence ID" value="KIN08510.1"/>
    <property type="molecule type" value="Genomic_DNA"/>
</dbReference>
<dbReference type="InterPro" id="IPR000868">
    <property type="entry name" value="Isochorismatase-like_dom"/>
</dbReference>
<comment type="similarity">
    <text evidence="1">Belongs to the isochorismatase family.</text>
</comment>
<dbReference type="InterPro" id="IPR050272">
    <property type="entry name" value="Isochorismatase-like_hydrls"/>
</dbReference>
<dbReference type="OrthoDB" id="245563at2759"/>
<dbReference type="AlphaFoldDB" id="A0A0C3I0A6"/>
<sequence>MASPAPVLLLIDLQQGLLEAPADWGPRSNPKLTENVAHLLQTWRSRSWPVLHVYHDELEEPDNPLQVKFPETFKAHSCSAPLPSEPQFIKHQGSGFVGTKLQEELEKLEKEGKRKIVVIGMDGSQCVNNTVRNGADLGFKFVVAADACACYGMEDWRTGKQLGAEETWEAAMGVLTSFAKIVETEKVLATLGYE</sequence>
<dbReference type="GO" id="GO:0016787">
    <property type="term" value="F:hydrolase activity"/>
    <property type="evidence" value="ECO:0007669"/>
    <property type="project" value="UniProtKB-KW"/>
</dbReference>
<dbReference type="InParanoid" id="A0A0C3I0A6"/>
<dbReference type="STRING" id="913774.A0A0C3I0A6"/>
<proteinExistence type="inferred from homology"/>
<name>A0A0C3I0A6_OIDMZ</name>
<dbReference type="Pfam" id="PF00857">
    <property type="entry name" value="Isochorismatase"/>
    <property type="match status" value="1"/>
</dbReference>
<dbReference type="PANTHER" id="PTHR43540:SF1">
    <property type="entry name" value="ISOCHORISMATASE HYDROLASE"/>
    <property type="match status" value="1"/>
</dbReference>
<organism evidence="4 5">
    <name type="scientific">Oidiodendron maius (strain Zn)</name>
    <dbReference type="NCBI Taxonomy" id="913774"/>
    <lineage>
        <taxon>Eukaryota</taxon>
        <taxon>Fungi</taxon>
        <taxon>Dikarya</taxon>
        <taxon>Ascomycota</taxon>
        <taxon>Pezizomycotina</taxon>
        <taxon>Leotiomycetes</taxon>
        <taxon>Leotiomycetes incertae sedis</taxon>
        <taxon>Myxotrichaceae</taxon>
        <taxon>Oidiodendron</taxon>
    </lineage>
</organism>
<gene>
    <name evidence="4" type="ORF">OIDMADRAFT_152914</name>
</gene>
<keyword evidence="5" id="KW-1185">Reference proteome</keyword>
<dbReference type="SUPFAM" id="SSF52499">
    <property type="entry name" value="Isochorismatase-like hydrolases"/>
    <property type="match status" value="1"/>
</dbReference>
<accession>A0A0C3I0A6</accession>
<dbReference type="Gene3D" id="3.40.50.850">
    <property type="entry name" value="Isochorismatase-like"/>
    <property type="match status" value="1"/>
</dbReference>
<protein>
    <recommendedName>
        <fullName evidence="3">Isochorismatase-like domain-containing protein</fullName>
    </recommendedName>
</protein>
<dbReference type="InterPro" id="IPR036380">
    <property type="entry name" value="Isochorismatase-like_sf"/>
</dbReference>
<dbReference type="Proteomes" id="UP000054321">
    <property type="component" value="Unassembled WGS sequence"/>
</dbReference>
<keyword evidence="2" id="KW-0378">Hydrolase</keyword>
<evidence type="ECO:0000313" key="5">
    <source>
        <dbReference type="Proteomes" id="UP000054321"/>
    </source>
</evidence>
<evidence type="ECO:0000259" key="3">
    <source>
        <dbReference type="Pfam" id="PF00857"/>
    </source>
</evidence>
<reference evidence="5" key="2">
    <citation type="submission" date="2015-01" db="EMBL/GenBank/DDBJ databases">
        <title>Evolutionary Origins and Diversification of the Mycorrhizal Mutualists.</title>
        <authorList>
            <consortium name="DOE Joint Genome Institute"/>
            <consortium name="Mycorrhizal Genomics Consortium"/>
            <person name="Kohler A."/>
            <person name="Kuo A."/>
            <person name="Nagy L.G."/>
            <person name="Floudas D."/>
            <person name="Copeland A."/>
            <person name="Barry K.W."/>
            <person name="Cichocki N."/>
            <person name="Veneault-Fourrey C."/>
            <person name="LaButti K."/>
            <person name="Lindquist E.A."/>
            <person name="Lipzen A."/>
            <person name="Lundell T."/>
            <person name="Morin E."/>
            <person name="Murat C."/>
            <person name="Riley R."/>
            <person name="Ohm R."/>
            <person name="Sun H."/>
            <person name="Tunlid A."/>
            <person name="Henrissat B."/>
            <person name="Grigoriev I.V."/>
            <person name="Hibbett D.S."/>
            <person name="Martin F."/>
        </authorList>
    </citation>
    <scope>NUCLEOTIDE SEQUENCE [LARGE SCALE GENOMIC DNA]</scope>
    <source>
        <strain evidence="5">Zn</strain>
    </source>
</reference>
<dbReference type="PANTHER" id="PTHR43540">
    <property type="entry name" value="PEROXYUREIDOACRYLATE/UREIDOACRYLATE AMIDOHYDROLASE-RELATED"/>
    <property type="match status" value="1"/>
</dbReference>